<comment type="pathway">
    <text evidence="9 10">Cell wall biogenesis; peptidoglycan biosynthesis.</text>
</comment>
<evidence type="ECO:0000256" key="3">
    <source>
        <dbReference type="ARBA" id="ARBA00022598"/>
    </source>
</evidence>
<dbReference type="GO" id="GO:0008765">
    <property type="term" value="F:UDP-N-acetylmuramoylalanyl-D-glutamate-2,6-diaminopimelate ligase activity"/>
    <property type="evidence" value="ECO:0007669"/>
    <property type="project" value="UniProtKB-UniRule"/>
</dbReference>
<dbReference type="GO" id="GO:0000287">
    <property type="term" value="F:magnesium ion binding"/>
    <property type="evidence" value="ECO:0007669"/>
    <property type="project" value="UniProtKB-UniRule"/>
</dbReference>
<dbReference type="Pfam" id="PF08245">
    <property type="entry name" value="Mur_ligase_M"/>
    <property type="match status" value="1"/>
</dbReference>
<dbReference type="InterPro" id="IPR005761">
    <property type="entry name" value="UDP-N-AcMur-Glu-dNH2Pim_ligase"/>
</dbReference>
<evidence type="ECO:0000256" key="5">
    <source>
        <dbReference type="ARBA" id="ARBA00022840"/>
    </source>
</evidence>
<comment type="function">
    <text evidence="9">Catalyzes the addition of meso-diaminopimelic acid to the nucleotide precursor UDP-N-acetylmuramoyl-L-alanyl-D-glutamate (UMAG) in the biosynthesis of bacterial cell-wall peptidoglycan.</text>
</comment>
<evidence type="ECO:0000256" key="9">
    <source>
        <dbReference type="HAMAP-Rule" id="MF_00208"/>
    </source>
</evidence>
<evidence type="ECO:0000256" key="2">
    <source>
        <dbReference type="ARBA" id="ARBA00022490"/>
    </source>
</evidence>
<keyword evidence="8 9" id="KW-0961">Cell wall biogenesis/degradation</keyword>
<feature type="binding site" evidence="9">
    <location>
        <position position="136"/>
    </location>
    <ligand>
        <name>UDP-N-acetyl-alpha-D-muramoyl-L-alanyl-D-glutamate</name>
        <dbReference type="ChEBI" id="CHEBI:83900"/>
    </ligand>
</feature>
<keyword evidence="9" id="KW-0460">Magnesium</keyword>
<dbReference type="OrthoDB" id="9800958at2"/>
<dbReference type="PROSITE" id="PS01011">
    <property type="entry name" value="FOLYLPOLYGLU_SYNT_1"/>
    <property type="match status" value="1"/>
</dbReference>
<dbReference type="GO" id="GO:0009252">
    <property type="term" value="P:peptidoglycan biosynthetic process"/>
    <property type="evidence" value="ECO:0007669"/>
    <property type="project" value="UniProtKB-UniRule"/>
</dbReference>
<proteinExistence type="inferred from homology"/>
<dbReference type="Pfam" id="PF02875">
    <property type="entry name" value="Mur_ligase_C"/>
    <property type="match status" value="1"/>
</dbReference>
<comment type="caution">
    <text evidence="9">Lacks conserved residue(s) required for the propagation of feature annotation.</text>
</comment>
<keyword evidence="9 10" id="KW-0132">Cell division</keyword>
<dbReference type="PANTHER" id="PTHR23135">
    <property type="entry name" value="MUR LIGASE FAMILY MEMBER"/>
    <property type="match status" value="1"/>
</dbReference>
<comment type="subcellular location">
    <subcellularLocation>
        <location evidence="9 10">Cytoplasm</location>
    </subcellularLocation>
</comment>
<feature type="domain" description="Mur ligase C-terminal" evidence="11">
    <location>
        <begin position="280"/>
        <end position="399"/>
    </location>
</feature>
<comment type="cofactor">
    <cofactor evidence="9">
        <name>Mg(2+)</name>
        <dbReference type="ChEBI" id="CHEBI:18420"/>
    </cofactor>
</comment>
<feature type="binding site" evidence="9">
    <location>
        <begin position="109"/>
        <end position="110"/>
    </location>
    <ligand>
        <name>UDP-N-acetyl-alpha-D-muramoyl-L-alanyl-D-glutamate</name>
        <dbReference type="ChEBI" id="CHEBI:83900"/>
    </ligand>
</feature>
<dbReference type="GO" id="GO:0005737">
    <property type="term" value="C:cytoplasm"/>
    <property type="evidence" value="ECO:0007669"/>
    <property type="project" value="UniProtKB-SubCell"/>
</dbReference>
<dbReference type="UniPathway" id="UPA00219"/>
<feature type="binding site" evidence="9">
    <location>
        <position position="322"/>
    </location>
    <ligand>
        <name>meso-2,6-diaminopimelate</name>
        <dbReference type="ChEBI" id="CHEBI:57791"/>
    </ligand>
</feature>
<dbReference type="GO" id="GO:0004326">
    <property type="term" value="F:tetrahydrofolylpolyglutamate synthase activity"/>
    <property type="evidence" value="ECO:0007669"/>
    <property type="project" value="InterPro"/>
</dbReference>
<evidence type="ECO:0000313" key="14">
    <source>
        <dbReference type="Proteomes" id="UP000292583"/>
    </source>
</evidence>
<keyword evidence="3 9" id="KW-0436">Ligase</keyword>
<dbReference type="AlphaFoldDB" id="A0A4Q9JX35"/>
<dbReference type="GO" id="GO:0051301">
    <property type="term" value="P:cell division"/>
    <property type="evidence" value="ECO:0007669"/>
    <property type="project" value="UniProtKB-KW"/>
</dbReference>
<feature type="binding site" evidence="9">
    <location>
        <begin position="66"/>
        <end position="72"/>
    </location>
    <ligand>
        <name>ATP</name>
        <dbReference type="ChEBI" id="CHEBI:30616"/>
    </ligand>
</feature>
<comment type="caution">
    <text evidence="13">The sequence shown here is derived from an EMBL/GenBank/DDBJ whole genome shotgun (WGS) entry which is preliminary data.</text>
</comment>
<comment type="PTM">
    <text evidence="9">Carboxylation is probably crucial for Mg(2+) binding and, consequently, for the gamma-phosphate positioning of ATP.</text>
</comment>
<dbReference type="GO" id="GO:0008360">
    <property type="term" value="P:regulation of cell shape"/>
    <property type="evidence" value="ECO:0007669"/>
    <property type="project" value="UniProtKB-KW"/>
</dbReference>
<feature type="modified residue" description="N6-carboxylysine" evidence="9">
    <location>
        <position position="176"/>
    </location>
</feature>
<evidence type="ECO:0000256" key="6">
    <source>
        <dbReference type="ARBA" id="ARBA00022960"/>
    </source>
</evidence>
<dbReference type="NCBIfam" id="TIGR01085">
    <property type="entry name" value="murE"/>
    <property type="match status" value="1"/>
</dbReference>
<keyword evidence="6 9" id="KW-0133">Cell shape</keyword>
<keyword evidence="2 9" id="KW-0963">Cytoplasm</keyword>
<evidence type="ECO:0000256" key="1">
    <source>
        <dbReference type="ARBA" id="ARBA00005898"/>
    </source>
</evidence>
<feature type="binding site" evidence="9">
    <location>
        <position position="397"/>
    </location>
    <ligand>
        <name>meso-2,6-diaminopimelate</name>
        <dbReference type="ChEBI" id="CHEBI:57791"/>
    </ligand>
</feature>
<evidence type="ECO:0000256" key="8">
    <source>
        <dbReference type="ARBA" id="ARBA00023316"/>
    </source>
</evidence>
<dbReference type="InterPro" id="IPR004101">
    <property type="entry name" value="Mur_ligase_C"/>
</dbReference>
<dbReference type="SUPFAM" id="SSF53244">
    <property type="entry name" value="MurD-like peptide ligases, peptide-binding domain"/>
    <property type="match status" value="1"/>
</dbReference>
<keyword evidence="4 9" id="KW-0547">Nucleotide-binding</keyword>
<dbReference type="RefSeq" id="WP_131186411.1">
    <property type="nucleotide sequence ID" value="NZ_QPGR01000002.1"/>
</dbReference>
<gene>
    <name evidence="9" type="primary">murE</name>
    <name evidence="13" type="ORF">DU473_01305</name>
</gene>
<feature type="short sequence motif" description="Meso-diaminopimelate recognition motif" evidence="9">
    <location>
        <begin position="346"/>
        <end position="349"/>
    </location>
</feature>
<dbReference type="InterPro" id="IPR013221">
    <property type="entry name" value="Mur_ligase_cen"/>
</dbReference>
<feature type="binding site" evidence="9">
    <location>
        <position position="142"/>
    </location>
    <ligand>
        <name>UDP-N-acetyl-alpha-D-muramoyl-L-alanyl-D-glutamate</name>
        <dbReference type="ChEBI" id="CHEBI:83900"/>
    </ligand>
</feature>
<feature type="domain" description="Mur ligase central" evidence="12">
    <location>
        <begin position="64"/>
        <end position="256"/>
    </location>
</feature>
<comment type="similarity">
    <text evidence="1 9">Belongs to the MurCDEF family. MurE subfamily.</text>
</comment>
<dbReference type="InterPro" id="IPR036565">
    <property type="entry name" value="Mur-like_cat_sf"/>
</dbReference>
<evidence type="ECO:0000259" key="11">
    <source>
        <dbReference type="Pfam" id="PF02875"/>
    </source>
</evidence>
<dbReference type="Gene3D" id="3.90.190.20">
    <property type="entry name" value="Mur ligase, C-terminal domain"/>
    <property type="match status" value="1"/>
</dbReference>
<dbReference type="Gene3D" id="3.40.1190.10">
    <property type="entry name" value="Mur-like, catalytic domain"/>
    <property type="match status" value="1"/>
</dbReference>
<evidence type="ECO:0000256" key="4">
    <source>
        <dbReference type="ARBA" id="ARBA00022741"/>
    </source>
</evidence>
<reference evidence="13 14" key="1">
    <citation type="submission" date="2018-07" db="EMBL/GenBank/DDBJ databases">
        <title>Campylobacter zealandensis sp. nov., isolated from birds and water in New Zealand.</title>
        <authorList>
            <person name="Wilkinson D.A."/>
            <person name="Biggs P.J."/>
            <person name="French N.P."/>
            <person name="Midwinter A.C."/>
        </authorList>
    </citation>
    <scope>NUCLEOTIDE SEQUENCE [LARGE SCALE GENOMIC DNA]</scope>
    <source>
        <strain evidence="13 14">B423b</strain>
    </source>
</reference>
<accession>A0A4Q9JX35</accession>
<dbReference type="PANTHER" id="PTHR23135:SF4">
    <property type="entry name" value="UDP-N-ACETYLMURAMOYL-L-ALANYL-D-GLUTAMATE--2,6-DIAMINOPIMELATE LIGASE MURE HOMOLOG, CHLOROPLASTIC"/>
    <property type="match status" value="1"/>
</dbReference>
<keyword evidence="14" id="KW-1185">Reference proteome</keyword>
<keyword evidence="9 10" id="KW-0131">Cell cycle</keyword>
<dbReference type="InterPro" id="IPR036615">
    <property type="entry name" value="Mur_ligase_C_dom_sf"/>
</dbReference>
<evidence type="ECO:0000256" key="7">
    <source>
        <dbReference type="ARBA" id="ARBA00022984"/>
    </source>
</evidence>
<keyword evidence="7 9" id="KW-0573">Peptidoglycan synthesis</keyword>
<dbReference type="InterPro" id="IPR018109">
    <property type="entry name" value="Folylpolyglutamate_synth_CS"/>
</dbReference>
<dbReference type="EC" id="6.3.2.13" evidence="9"/>
<dbReference type="SUPFAM" id="SSF53623">
    <property type="entry name" value="MurD-like peptide ligases, catalytic domain"/>
    <property type="match status" value="1"/>
</dbReference>
<feature type="binding site" evidence="9">
    <location>
        <position position="144"/>
    </location>
    <ligand>
        <name>UDP-N-acetyl-alpha-D-muramoyl-L-alanyl-D-glutamate</name>
        <dbReference type="ChEBI" id="CHEBI:83900"/>
    </ligand>
</feature>
<evidence type="ECO:0000313" key="13">
    <source>
        <dbReference type="EMBL" id="TBR81950.1"/>
    </source>
</evidence>
<dbReference type="Proteomes" id="UP000292583">
    <property type="component" value="Unassembled WGS sequence"/>
</dbReference>
<feature type="binding site" evidence="9">
    <location>
        <position position="401"/>
    </location>
    <ligand>
        <name>meso-2,6-diaminopimelate</name>
        <dbReference type="ChEBI" id="CHEBI:57791"/>
    </ligand>
</feature>
<dbReference type="HAMAP" id="MF_00208">
    <property type="entry name" value="MurE"/>
    <property type="match status" value="1"/>
</dbReference>
<dbReference type="CDD" id="cd01983">
    <property type="entry name" value="SIMIBI"/>
    <property type="match status" value="1"/>
</dbReference>
<comment type="catalytic activity">
    <reaction evidence="9">
        <text>UDP-N-acetyl-alpha-D-muramoyl-L-alanyl-D-glutamate + meso-2,6-diaminopimelate + ATP = UDP-N-acetyl-alpha-D-muramoyl-L-alanyl-gamma-D-glutamyl-meso-2,6-diaminopimelate + ADP + phosphate + H(+)</text>
        <dbReference type="Rhea" id="RHEA:23676"/>
        <dbReference type="ChEBI" id="CHEBI:15378"/>
        <dbReference type="ChEBI" id="CHEBI:30616"/>
        <dbReference type="ChEBI" id="CHEBI:43474"/>
        <dbReference type="ChEBI" id="CHEBI:57791"/>
        <dbReference type="ChEBI" id="CHEBI:83900"/>
        <dbReference type="ChEBI" id="CHEBI:83905"/>
        <dbReference type="ChEBI" id="CHEBI:456216"/>
        <dbReference type="EC" id="6.3.2.13"/>
    </reaction>
</comment>
<dbReference type="EMBL" id="QPGR01000002">
    <property type="protein sequence ID" value="TBR81950.1"/>
    <property type="molecule type" value="Genomic_DNA"/>
</dbReference>
<evidence type="ECO:0000259" key="12">
    <source>
        <dbReference type="Pfam" id="PF08245"/>
    </source>
</evidence>
<feature type="binding site" evidence="9">
    <location>
        <begin position="346"/>
        <end position="349"/>
    </location>
    <ligand>
        <name>meso-2,6-diaminopimelate</name>
        <dbReference type="ChEBI" id="CHEBI:57791"/>
    </ligand>
</feature>
<dbReference type="NCBIfam" id="NF001126">
    <property type="entry name" value="PRK00139.1-4"/>
    <property type="match status" value="1"/>
</dbReference>
<sequence length="428" mass="48346">MILKFKNTFITDNSLECQKDCFFLCNDQNKQFVDQAKEKGAKIIDVAECKKLLNIDENIQIIGITGTNGKTTTAAAIYSILLDLGYKCALCGTRGAFINDKQINEKSLTTEPILKTLEYLSKASEEKCDFFVMEVSSHALVQNRIEGLKFKAKIFTNITIDHLDFHQNFDNYRLAKESFFTDESIKFINKDAKAIRFNIKNSFTYGIENPSYYHIKAYSLNEGISAIVMAKNQSFHINSSLLGLFNLYNLLAASALVNELLKPDLKKLEAAISNFGGVCGRVEEIAKNVIIDFAHTPDGIEKILDTFKDKKLIVVFGAGGNRDKSKRPLMGKIVEHYAKTAIITSDNPRDEEPDAIIEEILKGFDNKSKVLTITDRKEAIYKALKLKEQDDLVLILGKGDENYQEIKGKKYPFSDKIIIQEFYKNQGK</sequence>
<organism evidence="13 14">
    <name type="scientific">Campylobacter novaezeelandiae</name>
    <dbReference type="NCBI Taxonomy" id="2267891"/>
    <lineage>
        <taxon>Bacteria</taxon>
        <taxon>Pseudomonadati</taxon>
        <taxon>Campylobacterota</taxon>
        <taxon>Epsilonproteobacteria</taxon>
        <taxon>Campylobacterales</taxon>
        <taxon>Campylobacteraceae</taxon>
        <taxon>Campylobacter</taxon>
    </lineage>
</organism>
<keyword evidence="5 9" id="KW-0067">ATP-binding</keyword>
<protein>
    <recommendedName>
        <fullName evidence="9">UDP-N-acetylmuramoyl-L-alanyl-D-glutamate--2,6-diaminopimelate ligase</fullName>
        <ecNumber evidence="9">6.3.2.13</ecNumber>
    </recommendedName>
    <alternativeName>
        <fullName evidence="9">Meso-A2pm-adding enzyme</fullName>
    </alternativeName>
    <alternativeName>
        <fullName evidence="9">Meso-diaminopimelate-adding enzyme</fullName>
    </alternativeName>
    <alternativeName>
        <fullName evidence="9">UDP-MurNAc-L-Ala-D-Glu:meso-diaminopimelate ligase</fullName>
    </alternativeName>
    <alternativeName>
        <fullName evidence="9">UDP-MurNAc-tripeptide synthetase</fullName>
    </alternativeName>
    <alternativeName>
        <fullName evidence="9">UDP-N-acetylmuramyl-tripeptide synthetase</fullName>
    </alternativeName>
</protein>
<name>A0A4Q9JX35_9BACT</name>
<dbReference type="GO" id="GO:0071555">
    <property type="term" value="P:cell wall organization"/>
    <property type="evidence" value="ECO:0007669"/>
    <property type="project" value="UniProtKB-KW"/>
</dbReference>
<evidence type="ECO:0000256" key="10">
    <source>
        <dbReference type="RuleBase" id="RU004135"/>
    </source>
</evidence>
<dbReference type="GO" id="GO:0005524">
    <property type="term" value="F:ATP binding"/>
    <property type="evidence" value="ECO:0007669"/>
    <property type="project" value="UniProtKB-UniRule"/>
</dbReference>